<gene>
    <name evidence="2" type="ORF">M5K25_024903</name>
</gene>
<name>A0ABD0U7T6_DENTH</name>
<feature type="region of interest" description="Disordered" evidence="1">
    <location>
        <begin position="174"/>
        <end position="211"/>
    </location>
</feature>
<dbReference type="EMBL" id="JANQDX010000018">
    <property type="protein sequence ID" value="KAL0906411.1"/>
    <property type="molecule type" value="Genomic_DNA"/>
</dbReference>
<evidence type="ECO:0000313" key="3">
    <source>
        <dbReference type="Proteomes" id="UP001552299"/>
    </source>
</evidence>
<keyword evidence="3" id="KW-1185">Reference proteome</keyword>
<dbReference type="AlphaFoldDB" id="A0ABD0U7T6"/>
<feature type="compositionally biased region" description="Polar residues" evidence="1">
    <location>
        <begin position="378"/>
        <end position="388"/>
    </location>
</feature>
<reference evidence="2 3" key="1">
    <citation type="journal article" date="2024" name="Plant Biotechnol. J.">
        <title>Dendrobium thyrsiflorum genome and its molecular insights into genes involved in important horticultural traits.</title>
        <authorList>
            <person name="Chen B."/>
            <person name="Wang J.Y."/>
            <person name="Zheng P.J."/>
            <person name="Li K.L."/>
            <person name="Liang Y.M."/>
            <person name="Chen X.F."/>
            <person name="Zhang C."/>
            <person name="Zhao X."/>
            <person name="He X."/>
            <person name="Zhang G.Q."/>
            <person name="Liu Z.J."/>
            <person name="Xu Q."/>
        </authorList>
    </citation>
    <scope>NUCLEOTIDE SEQUENCE [LARGE SCALE GENOMIC DNA]</scope>
    <source>
        <strain evidence="2">GZMU011</strain>
    </source>
</reference>
<feature type="compositionally biased region" description="Pro residues" evidence="1">
    <location>
        <begin position="187"/>
        <end position="205"/>
    </location>
</feature>
<proteinExistence type="predicted"/>
<protein>
    <submittedName>
        <fullName evidence="2">Uncharacterized protein</fullName>
    </submittedName>
</protein>
<sequence length="438" mass="49617">MDIPNIACSKSKKGGRRTLTIVGSEARIRNLTISYESKENGGRSKEEEFSPSLMKTKGMEGDQMKKKNKPYFANFLLKLKLLEIFKCFLSNWYQSCSIRAPMVERKVEVLEWEIGQLKSNCVEKNSDFKKLFSAIHEKINEKFVIMEEIISFTGIINHSRQILRENHLHRHHRRPIPPTAAAHHCRPPPPPPLTASRRQPPPPPVATHRSHHRPLLLAAGRHRRLPTPADDHPGHNNLSLYIALTKTKQKKSSTFANSNKIVGSLRPCFGFSWLNVDGCLRSNRQDAACGIFDRPQRGQGCLLRDIVNGTTGPYCRQLNVLEPTTSPLKARTKKKTIITEALRKLKNGPSAVGSYKDEGSPASSFDEPSLHRHRRNPTAVSRQESGTALDSLRVDRYKRRASSDRRDWRCPLKREHSAAASFRRPLCCSVLPGRGLWI</sequence>
<dbReference type="Proteomes" id="UP001552299">
    <property type="component" value="Unassembled WGS sequence"/>
</dbReference>
<accession>A0ABD0U7T6</accession>
<evidence type="ECO:0000256" key="1">
    <source>
        <dbReference type="SAM" id="MobiDB-lite"/>
    </source>
</evidence>
<feature type="region of interest" description="Disordered" evidence="1">
    <location>
        <begin position="349"/>
        <end position="393"/>
    </location>
</feature>
<comment type="caution">
    <text evidence="2">The sequence shown here is derived from an EMBL/GenBank/DDBJ whole genome shotgun (WGS) entry which is preliminary data.</text>
</comment>
<organism evidence="2 3">
    <name type="scientific">Dendrobium thyrsiflorum</name>
    <name type="common">Pinecone-like raceme dendrobium</name>
    <name type="synonym">Orchid</name>
    <dbReference type="NCBI Taxonomy" id="117978"/>
    <lineage>
        <taxon>Eukaryota</taxon>
        <taxon>Viridiplantae</taxon>
        <taxon>Streptophyta</taxon>
        <taxon>Embryophyta</taxon>
        <taxon>Tracheophyta</taxon>
        <taxon>Spermatophyta</taxon>
        <taxon>Magnoliopsida</taxon>
        <taxon>Liliopsida</taxon>
        <taxon>Asparagales</taxon>
        <taxon>Orchidaceae</taxon>
        <taxon>Epidendroideae</taxon>
        <taxon>Malaxideae</taxon>
        <taxon>Dendrobiinae</taxon>
        <taxon>Dendrobium</taxon>
    </lineage>
</organism>
<evidence type="ECO:0000313" key="2">
    <source>
        <dbReference type="EMBL" id="KAL0906411.1"/>
    </source>
</evidence>